<dbReference type="InterPro" id="IPR036425">
    <property type="entry name" value="MoaB/Mog-like_dom_sf"/>
</dbReference>
<dbReference type="EMBL" id="UINC01136424">
    <property type="protein sequence ID" value="SVD21183.1"/>
    <property type="molecule type" value="Genomic_DNA"/>
</dbReference>
<evidence type="ECO:0000259" key="1">
    <source>
        <dbReference type="Pfam" id="PF00994"/>
    </source>
</evidence>
<sequence>MRAEILSFGTEILMGETVDTNSSHIAARLPALGVELHTVTVMADEVDSM</sequence>
<dbReference type="InterPro" id="IPR001453">
    <property type="entry name" value="MoaB/Mog_dom"/>
</dbReference>
<accession>A0A382TGT1</accession>
<dbReference type="Pfam" id="PF00994">
    <property type="entry name" value="MoCF_biosynth"/>
    <property type="match status" value="1"/>
</dbReference>
<dbReference type="AlphaFoldDB" id="A0A382TGT1"/>
<proteinExistence type="predicted"/>
<organism evidence="2">
    <name type="scientific">marine metagenome</name>
    <dbReference type="NCBI Taxonomy" id="408172"/>
    <lineage>
        <taxon>unclassified sequences</taxon>
        <taxon>metagenomes</taxon>
        <taxon>ecological metagenomes</taxon>
    </lineage>
</organism>
<gene>
    <name evidence="2" type="ORF">METZ01_LOCUS374037</name>
</gene>
<dbReference type="Gene3D" id="3.40.980.10">
    <property type="entry name" value="MoaB/Mog-like domain"/>
    <property type="match status" value="1"/>
</dbReference>
<dbReference type="InterPro" id="IPR050101">
    <property type="entry name" value="CinA"/>
</dbReference>
<dbReference type="SUPFAM" id="SSF53218">
    <property type="entry name" value="Molybdenum cofactor biosynthesis proteins"/>
    <property type="match status" value="1"/>
</dbReference>
<protein>
    <recommendedName>
        <fullName evidence="1">MoaB/Mog domain-containing protein</fullName>
    </recommendedName>
</protein>
<reference evidence="2" key="1">
    <citation type="submission" date="2018-05" db="EMBL/GenBank/DDBJ databases">
        <authorList>
            <person name="Lanie J.A."/>
            <person name="Ng W.-L."/>
            <person name="Kazmierczak K.M."/>
            <person name="Andrzejewski T.M."/>
            <person name="Davidsen T.M."/>
            <person name="Wayne K.J."/>
            <person name="Tettelin H."/>
            <person name="Glass J.I."/>
            <person name="Rusch D."/>
            <person name="Podicherti R."/>
            <person name="Tsui H.-C.T."/>
            <person name="Winkler M.E."/>
        </authorList>
    </citation>
    <scope>NUCLEOTIDE SEQUENCE</scope>
</reference>
<dbReference type="PANTHER" id="PTHR13939">
    <property type="entry name" value="NICOTINAMIDE-NUCLEOTIDE AMIDOHYDROLASE PNCC"/>
    <property type="match status" value="1"/>
</dbReference>
<feature type="domain" description="MoaB/Mog" evidence="1">
    <location>
        <begin position="4"/>
        <end position="47"/>
    </location>
</feature>
<name>A0A382TGT1_9ZZZZ</name>
<evidence type="ECO:0000313" key="2">
    <source>
        <dbReference type="EMBL" id="SVD21183.1"/>
    </source>
</evidence>
<dbReference type="PANTHER" id="PTHR13939:SF0">
    <property type="entry name" value="NMN AMIDOHYDROLASE-LIKE PROTEIN YFAY"/>
    <property type="match status" value="1"/>
</dbReference>
<feature type="non-terminal residue" evidence="2">
    <location>
        <position position="49"/>
    </location>
</feature>